<proteinExistence type="inferred from homology"/>
<comment type="cofactor">
    <cofactor evidence="1">
        <name>Mg(2+)</name>
        <dbReference type="ChEBI" id="CHEBI:18420"/>
    </cofactor>
</comment>
<keyword evidence="5" id="KW-0269">Exonuclease</keyword>
<protein>
    <submittedName>
        <fullName evidence="8">Uncharacterized protein</fullName>
    </submittedName>
</protein>
<dbReference type="GO" id="GO:0006308">
    <property type="term" value="P:DNA catabolic process"/>
    <property type="evidence" value="ECO:0007669"/>
    <property type="project" value="TreeGrafter"/>
</dbReference>
<accession>A0A7R8W5C2</accession>
<sequence length="190" mass="21391">MGEKYIYFDLETTGFHPAEILEIAAMTNENDIFRRYVLPQGDINREATKVHKIEKHSGRLFKDGKLITETTSRAQALRDFKAWLRGKSGRKILVAHNADSDASVLKENARQENIDFRQEIQGFACTYKLFKNKRGCSQGSCSLEDLYRNAGGSSSTELHSAAGDIKALQFVVQKHGITAQELRNYTSGFP</sequence>
<dbReference type="Gene3D" id="3.30.420.10">
    <property type="entry name" value="Ribonuclease H-like superfamily/Ribonuclease H"/>
    <property type="match status" value="1"/>
</dbReference>
<dbReference type="AlphaFoldDB" id="A0A7R8W5C2"/>
<reference evidence="8" key="1">
    <citation type="submission" date="2020-11" db="EMBL/GenBank/DDBJ databases">
        <authorList>
            <person name="Tran Van P."/>
        </authorList>
    </citation>
    <scope>NUCLEOTIDE SEQUENCE</scope>
</reference>
<dbReference type="CDD" id="cd06127">
    <property type="entry name" value="DEDDh"/>
    <property type="match status" value="1"/>
</dbReference>
<comment type="similarity">
    <text evidence="7">Belongs to the exonuclease superfamily. TREX family.</text>
</comment>
<dbReference type="GO" id="GO:0046872">
    <property type="term" value="F:metal ion binding"/>
    <property type="evidence" value="ECO:0007669"/>
    <property type="project" value="UniProtKB-KW"/>
</dbReference>
<gene>
    <name evidence="8" type="ORF">CTOB1V02_LOCUS3093</name>
</gene>
<evidence type="ECO:0000256" key="4">
    <source>
        <dbReference type="ARBA" id="ARBA00022801"/>
    </source>
</evidence>
<dbReference type="InterPro" id="IPR012337">
    <property type="entry name" value="RNaseH-like_sf"/>
</dbReference>
<evidence type="ECO:0000256" key="5">
    <source>
        <dbReference type="ARBA" id="ARBA00022839"/>
    </source>
</evidence>
<dbReference type="OrthoDB" id="7692185at2759"/>
<dbReference type="GO" id="GO:0003676">
    <property type="term" value="F:nucleic acid binding"/>
    <property type="evidence" value="ECO:0007669"/>
    <property type="project" value="InterPro"/>
</dbReference>
<evidence type="ECO:0000256" key="7">
    <source>
        <dbReference type="ARBA" id="ARBA00025769"/>
    </source>
</evidence>
<organism evidence="8">
    <name type="scientific">Cyprideis torosa</name>
    <dbReference type="NCBI Taxonomy" id="163714"/>
    <lineage>
        <taxon>Eukaryota</taxon>
        <taxon>Metazoa</taxon>
        <taxon>Ecdysozoa</taxon>
        <taxon>Arthropoda</taxon>
        <taxon>Crustacea</taxon>
        <taxon>Oligostraca</taxon>
        <taxon>Ostracoda</taxon>
        <taxon>Podocopa</taxon>
        <taxon>Podocopida</taxon>
        <taxon>Cytherocopina</taxon>
        <taxon>Cytheroidea</taxon>
        <taxon>Cytherideidae</taxon>
        <taxon>Cyprideis</taxon>
    </lineage>
</organism>
<dbReference type="PANTHER" id="PTHR13058">
    <property type="entry name" value="THREE PRIME REPAIR EXONUCLEASE 1, 2"/>
    <property type="match status" value="1"/>
</dbReference>
<dbReference type="PANTHER" id="PTHR13058:SF19">
    <property type="entry name" value="LD40940P"/>
    <property type="match status" value="1"/>
</dbReference>
<dbReference type="GO" id="GO:0008296">
    <property type="term" value="F:3'-5'-DNA exonuclease activity"/>
    <property type="evidence" value="ECO:0007669"/>
    <property type="project" value="TreeGrafter"/>
</dbReference>
<dbReference type="InterPro" id="IPR040393">
    <property type="entry name" value="TREX1/2"/>
</dbReference>
<keyword evidence="2" id="KW-0540">Nuclease</keyword>
<dbReference type="EMBL" id="OB660511">
    <property type="protein sequence ID" value="CAD7225147.1"/>
    <property type="molecule type" value="Genomic_DNA"/>
</dbReference>
<dbReference type="SUPFAM" id="SSF53098">
    <property type="entry name" value="Ribonuclease H-like"/>
    <property type="match status" value="1"/>
</dbReference>
<keyword evidence="3" id="KW-0479">Metal-binding</keyword>
<dbReference type="GO" id="GO:0005737">
    <property type="term" value="C:cytoplasm"/>
    <property type="evidence" value="ECO:0007669"/>
    <property type="project" value="TreeGrafter"/>
</dbReference>
<evidence type="ECO:0000256" key="3">
    <source>
        <dbReference type="ARBA" id="ARBA00022723"/>
    </source>
</evidence>
<evidence type="ECO:0000256" key="1">
    <source>
        <dbReference type="ARBA" id="ARBA00001946"/>
    </source>
</evidence>
<evidence type="ECO:0000256" key="6">
    <source>
        <dbReference type="ARBA" id="ARBA00022842"/>
    </source>
</evidence>
<evidence type="ECO:0000256" key="2">
    <source>
        <dbReference type="ARBA" id="ARBA00022722"/>
    </source>
</evidence>
<keyword evidence="6" id="KW-0460">Magnesium</keyword>
<keyword evidence="4" id="KW-0378">Hydrolase</keyword>
<dbReference type="InterPro" id="IPR013520">
    <property type="entry name" value="Ribonucl_H"/>
</dbReference>
<dbReference type="Pfam" id="PF00929">
    <property type="entry name" value="RNase_T"/>
    <property type="match status" value="1"/>
</dbReference>
<evidence type="ECO:0000313" key="8">
    <source>
        <dbReference type="EMBL" id="CAD7225147.1"/>
    </source>
</evidence>
<dbReference type="InterPro" id="IPR036397">
    <property type="entry name" value="RNaseH_sf"/>
</dbReference>
<name>A0A7R8W5C2_9CRUS</name>
<dbReference type="SMART" id="SM00479">
    <property type="entry name" value="EXOIII"/>
    <property type="match status" value="1"/>
</dbReference>